<dbReference type="Pfam" id="PF03022">
    <property type="entry name" value="MRJP"/>
    <property type="match status" value="1"/>
</dbReference>
<dbReference type="PANTHER" id="PTHR10009">
    <property type="entry name" value="PROTEIN YELLOW-RELATED"/>
    <property type="match status" value="1"/>
</dbReference>
<evidence type="ECO:0000256" key="2">
    <source>
        <dbReference type="ARBA" id="ARBA00009127"/>
    </source>
</evidence>
<proteinExistence type="inferred from homology"/>
<feature type="compositionally biased region" description="Basic and acidic residues" evidence="6">
    <location>
        <begin position="496"/>
        <end position="567"/>
    </location>
</feature>
<evidence type="ECO:0008006" key="10">
    <source>
        <dbReference type="Google" id="ProtNLM"/>
    </source>
</evidence>
<name>A0AAV2NHU2_9HYME</name>
<keyword evidence="5" id="KW-0325">Glycoprotein</keyword>
<evidence type="ECO:0000256" key="6">
    <source>
        <dbReference type="SAM" id="MobiDB-lite"/>
    </source>
</evidence>
<dbReference type="InterPro" id="IPR017996">
    <property type="entry name" value="MRJP/yellow-related"/>
</dbReference>
<comment type="similarity">
    <text evidence="2">Belongs to the major royal jelly protein family.</text>
</comment>
<feature type="signal peptide" evidence="7">
    <location>
        <begin position="1"/>
        <end position="19"/>
    </location>
</feature>
<gene>
    <name evidence="8" type="ORF">LPLAT_LOCUS5958</name>
</gene>
<sequence>MKHLLFVISLLSMTIMSYGVDLETVHEWKYVDYQWNNPWEKQKAIDSGYYNASSCILHDVDMAPDGRLFVTSVREKGVPASLMTVTDEMGEGGRLLRPYPDWFWYKNDNDKNRCEGITSVYRVYIKDNHLFVLDCGKIGDDQVCDAQLLIFDLSTDELIKRIIIPYDVANDKNDAGLLTTLTVFVPHCKDISDTAIVLIADTIGSGLVVCDTHTSKCCRIESDFMKPTDIIFNIESQIFFLNDGILGMTVIDEKLYYAPLSGNEIYEMKIPQQSECLLNDSEVDNITELAGILSGQTGPIASKDRVIFFSNIPETSIICADTSKEINSNNSEVIAQDSEKLQFSSGMKVVHTYKLHQLLVLTNKYQNVITDTLNINEINFRVFSMDIKKIREETNCFVSCEKEERHKKCPKPPNKNGPPKHHKGKPEDWPPNDHKDKPKDGPPKDHKGKPGGEPPKDHKGKPGDGPPKDHKDKPKDEPPKDHKGKPEGGPPKYHKDKPFGEPPKDHKNKPGDGPPKDHKDKPKDEPPKDHKAKPEGEPPKYHKDKPFGEPPKDHKNKPGDESPKDNNGKPGGGPPKA</sequence>
<dbReference type="GO" id="GO:0005576">
    <property type="term" value="C:extracellular region"/>
    <property type="evidence" value="ECO:0007669"/>
    <property type="project" value="UniProtKB-SubCell"/>
</dbReference>
<evidence type="ECO:0000313" key="8">
    <source>
        <dbReference type="EMBL" id="CAL1679840.1"/>
    </source>
</evidence>
<dbReference type="AlphaFoldDB" id="A0AAV2NHU2"/>
<reference evidence="8" key="1">
    <citation type="submission" date="2024-04" db="EMBL/GenBank/DDBJ databases">
        <authorList>
            <consortium name="Molecular Ecology Group"/>
        </authorList>
    </citation>
    <scope>NUCLEOTIDE SEQUENCE</scope>
</reference>
<feature type="region of interest" description="Disordered" evidence="6">
    <location>
        <begin position="401"/>
        <end position="577"/>
    </location>
</feature>
<dbReference type="SUPFAM" id="SSF63829">
    <property type="entry name" value="Calcium-dependent phosphotriesterase"/>
    <property type="match status" value="1"/>
</dbReference>
<dbReference type="PANTHER" id="PTHR10009:SF7">
    <property type="entry name" value="GH10609P-RELATED"/>
    <property type="match status" value="1"/>
</dbReference>
<keyword evidence="3" id="KW-0964">Secreted</keyword>
<dbReference type="InterPro" id="IPR011042">
    <property type="entry name" value="6-blade_b-propeller_TolB-like"/>
</dbReference>
<comment type="subcellular location">
    <subcellularLocation>
        <location evidence="1">Secreted</location>
    </subcellularLocation>
</comment>
<protein>
    <recommendedName>
        <fullName evidence="10">Bee-milk protein</fullName>
    </recommendedName>
</protein>
<evidence type="ECO:0000313" key="9">
    <source>
        <dbReference type="Proteomes" id="UP001497644"/>
    </source>
</evidence>
<feature type="compositionally biased region" description="Basic and acidic residues" evidence="6">
    <location>
        <begin position="425"/>
        <end position="486"/>
    </location>
</feature>
<evidence type="ECO:0000256" key="5">
    <source>
        <dbReference type="ARBA" id="ARBA00023180"/>
    </source>
</evidence>
<keyword evidence="9" id="KW-1185">Reference proteome</keyword>
<evidence type="ECO:0000256" key="1">
    <source>
        <dbReference type="ARBA" id="ARBA00004613"/>
    </source>
</evidence>
<dbReference type="EMBL" id="OZ034825">
    <property type="protein sequence ID" value="CAL1679840.1"/>
    <property type="molecule type" value="Genomic_DNA"/>
</dbReference>
<evidence type="ECO:0000256" key="7">
    <source>
        <dbReference type="SAM" id="SignalP"/>
    </source>
</evidence>
<evidence type="ECO:0000256" key="3">
    <source>
        <dbReference type="ARBA" id="ARBA00022525"/>
    </source>
</evidence>
<organism evidence="8 9">
    <name type="scientific">Lasius platythorax</name>
    <dbReference type="NCBI Taxonomy" id="488582"/>
    <lineage>
        <taxon>Eukaryota</taxon>
        <taxon>Metazoa</taxon>
        <taxon>Ecdysozoa</taxon>
        <taxon>Arthropoda</taxon>
        <taxon>Hexapoda</taxon>
        <taxon>Insecta</taxon>
        <taxon>Pterygota</taxon>
        <taxon>Neoptera</taxon>
        <taxon>Endopterygota</taxon>
        <taxon>Hymenoptera</taxon>
        <taxon>Apocrita</taxon>
        <taxon>Aculeata</taxon>
        <taxon>Formicoidea</taxon>
        <taxon>Formicidae</taxon>
        <taxon>Formicinae</taxon>
        <taxon>Lasius</taxon>
        <taxon>Lasius</taxon>
    </lineage>
</organism>
<feature type="chain" id="PRO_5043483552" description="Bee-milk protein" evidence="7">
    <location>
        <begin position="20"/>
        <end position="577"/>
    </location>
</feature>
<accession>A0AAV2NHU2</accession>
<keyword evidence="4 7" id="KW-0732">Signal</keyword>
<dbReference type="Proteomes" id="UP001497644">
    <property type="component" value="Chromosome 2"/>
</dbReference>
<dbReference type="Gene3D" id="2.120.10.30">
    <property type="entry name" value="TolB, C-terminal domain"/>
    <property type="match status" value="1"/>
</dbReference>
<dbReference type="PRINTS" id="PR01366">
    <property type="entry name" value="ROYALJELLY"/>
</dbReference>
<evidence type="ECO:0000256" key="4">
    <source>
        <dbReference type="ARBA" id="ARBA00022729"/>
    </source>
</evidence>